<evidence type="ECO:0008006" key="3">
    <source>
        <dbReference type="Google" id="ProtNLM"/>
    </source>
</evidence>
<protein>
    <recommendedName>
        <fullName evidence="3">Spo0E like sporulation regulatory protein</fullName>
    </recommendedName>
</protein>
<dbReference type="GO" id="GO:0046983">
    <property type="term" value="F:protein dimerization activity"/>
    <property type="evidence" value="ECO:0007669"/>
    <property type="project" value="InterPro"/>
</dbReference>
<dbReference type="AlphaFoldDB" id="A0AAE5H9K8"/>
<dbReference type="GO" id="GO:0043937">
    <property type="term" value="P:regulation of sporulation"/>
    <property type="evidence" value="ECO:0007669"/>
    <property type="project" value="InterPro"/>
</dbReference>
<dbReference type="InterPro" id="IPR037208">
    <property type="entry name" value="Spo0E-like_sf"/>
</dbReference>
<dbReference type="InterPro" id="IPR036638">
    <property type="entry name" value="HLH_DNA-bd_sf"/>
</dbReference>
<dbReference type="RefSeq" id="WP_241426030.1">
    <property type="nucleotide sequence ID" value="NZ_JABTDW010000001.1"/>
</dbReference>
<organism evidence="1 2">
    <name type="scientific">Clostridium beijerinckii</name>
    <name type="common">Clostridium MP</name>
    <dbReference type="NCBI Taxonomy" id="1520"/>
    <lineage>
        <taxon>Bacteria</taxon>
        <taxon>Bacillati</taxon>
        <taxon>Bacillota</taxon>
        <taxon>Clostridia</taxon>
        <taxon>Eubacteriales</taxon>
        <taxon>Clostridiaceae</taxon>
        <taxon>Clostridium</taxon>
    </lineage>
</organism>
<name>A0AAE5H9K8_CLOBE</name>
<dbReference type="Gene3D" id="4.10.280.10">
    <property type="entry name" value="Helix-loop-helix DNA-binding domain"/>
    <property type="match status" value="1"/>
</dbReference>
<comment type="caution">
    <text evidence="1">The sequence shown here is derived from an EMBL/GenBank/DDBJ whole genome shotgun (WGS) entry which is preliminary data.</text>
</comment>
<dbReference type="Pfam" id="PF09388">
    <property type="entry name" value="SpoOE-like"/>
    <property type="match status" value="1"/>
</dbReference>
<evidence type="ECO:0000313" key="2">
    <source>
        <dbReference type="Proteomes" id="UP000822184"/>
    </source>
</evidence>
<reference evidence="1" key="1">
    <citation type="submission" date="2020-06" db="EMBL/GenBank/DDBJ databases">
        <title>Genomic insights into acetone-butanol-ethanol (ABE) fermentation by sequencing solventogenic clostridia strains.</title>
        <authorList>
            <person name="Brown S."/>
        </authorList>
    </citation>
    <scope>NUCLEOTIDE SEQUENCE</scope>
    <source>
        <strain evidence="1">DJ123</strain>
    </source>
</reference>
<dbReference type="SUPFAM" id="SSF140500">
    <property type="entry name" value="BAS1536-like"/>
    <property type="match status" value="1"/>
</dbReference>
<sequence>MCKLDKDIEEAREQMHRSILENGNLAPKTIELSQELDRLIVEKQLKIIRCEAKC</sequence>
<proteinExistence type="predicted"/>
<accession>A0AAE5H9K8</accession>
<evidence type="ECO:0000313" key="1">
    <source>
        <dbReference type="EMBL" id="NSB16489.1"/>
    </source>
</evidence>
<dbReference type="Proteomes" id="UP000822184">
    <property type="component" value="Unassembled WGS sequence"/>
</dbReference>
<dbReference type="EMBL" id="JABTDW010000001">
    <property type="protein sequence ID" value="NSB16489.1"/>
    <property type="molecule type" value="Genomic_DNA"/>
</dbReference>
<gene>
    <name evidence="1" type="ORF">BCD95_004748</name>
</gene>
<dbReference type="InterPro" id="IPR018540">
    <property type="entry name" value="Spo0E-like"/>
</dbReference>